<dbReference type="InterPro" id="IPR031148">
    <property type="entry name" value="Plexin"/>
</dbReference>
<dbReference type="InterPro" id="IPR008936">
    <property type="entry name" value="Rho_GTPase_activation_prot"/>
</dbReference>
<comment type="subcellular location">
    <subcellularLocation>
        <location evidence="1">Cell membrane</location>
        <topology evidence="1">Single-pass type I membrane protein</topology>
    </subcellularLocation>
</comment>
<dbReference type="Pfam" id="PF20170">
    <property type="entry name" value="Plexin_RBD"/>
    <property type="match status" value="1"/>
</dbReference>
<dbReference type="InterPro" id="IPR016201">
    <property type="entry name" value="PSI"/>
</dbReference>
<evidence type="ECO:0000256" key="16">
    <source>
        <dbReference type="SAM" id="SignalP"/>
    </source>
</evidence>
<dbReference type="Pfam" id="PF01833">
    <property type="entry name" value="TIG"/>
    <property type="match status" value="3"/>
</dbReference>
<evidence type="ECO:0000256" key="5">
    <source>
        <dbReference type="ARBA" id="ARBA00022692"/>
    </source>
</evidence>
<evidence type="ECO:0000256" key="2">
    <source>
        <dbReference type="ARBA" id="ARBA00010297"/>
    </source>
</evidence>
<keyword evidence="13" id="KW-0325">Glycoprotein</keyword>
<feature type="chain" id="PRO_5043686582" description="Sema domain-containing protein" evidence="16">
    <location>
        <begin position="23"/>
        <end position="1840"/>
    </location>
</feature>
<reference evidence="18 19" key="1">
    <citation type="journal article" date="2022" name="Nat. Ecol. Evol.">
        <title>A masculinizing supergene underlies an exaggerated male reproductive morph in a spider.</title>
        <authorList>
            <person name="Hendrickx F."/>
            <person name="De Corte Z."/>
            <person name="Sonet G."/>
            <person name="Van Belleghem S.M."/>
            <person name="Kostlbacher S."/>
            <person name="Vangestel C."/>
        </authorList>
    </citation>
    <scope>NUCLEOTIDE SEQUENCE [LARGE SCALE GENOMIC DNA]</scope>
    <source>
        <strain evidence="18">W744_W776</strain>
    </source>
</reference>
<evidence type="ECO:0000256" key="6">
    <source>
        <dbReference type="ARBA" id="ARBA00022729"/>
    </source>
</evidence>
<dbReference type="InterPro" id="IPR001627">
    <property type="entry name" value="Semap_dom"/>
</dbReference>
<evidence type="ECO:0000256" key="11">
    <source>
        <dbReference type="ARBA" id="ARBA00023157"/>
    </source>
</evidence>
<evidence type="ECO:0000256" key="7">
    <source>
        <dbReference type="ARBA" id="ARBA00022737"/>
    </source>
</evidence>
<evidence type="ECO:0000256" key="1">
    <source>
        <dbReference type="ARBA" id="ARBA00004251"/>
    </source>
</evidence>
<sequence length="1840" mass="200181">MRSRRRCCVLLLPTLLLALATSATPDDSIVATFANATANFTHLLVDESTGSVYLGAADFLFHLSGGSLSLSSVVRTGPVPDSELCFPTGCGGDEPLLPAHNVNKVLLQLGAGELLACGSVRQGACRRHQLSDISQAGPLLPVPVAANDENSSTLAFVGPARYPGSPAGTRVLYVAASNTRRGPYRDVVPAVCSRSLDSLEIVEQSFSSIARVDVSFHLRDFFLVRYVAGFHSGDYAYFATVQRRSHLRALEEWGHVSRLARVCVSDVGYDTYAEVTLECGPYNLLQAADIVQAGGELAAALGVPVGADVLVGAFAASEGHGVRPTRRSALCVYSLAEVETRFDENIHLCYNGSAPTRDMDYIAGSVNQCPEPGKAGNVLNFCNETVKLNGSVPISASPAVEYANATLTGVAAAVTGAHTVAFVGTADGALKKVLLSTGASAEEFEETLADPGRPLIRDIALDPQRQHVYVASQSKVLKIRIESCGRHATCDECLQARNPYCGWCSLEKRCVVKGACQNSTRSLGDRSSPRWLSLETRQCIDFEAVRPDHVPYDTMAVVELVVHQLPQLPYGAHYLCVFGGTPPIQARVTHGGLACMTPLLTTRPPIPTQHDHVSVSLAVRSSETETDFIQRPFVFFDCEVHKTCKACVTSAWPCAWCVHENACTANATACARRVIVGESNPQNSLIKGRQHCPSFSIDDEILLPNGVRKEISIGVKNLLTPLEGFQCVVEIEGAKEKVFARVRDNTVICAENMYTYEAEVGQVQASLTVLWNGDTFIDKTNVTLYKCGLLGADCSLCATRARKFRCAWCGDGCGYADACDKPPAPACPPPHIDWMHPLSGPSEGGTLLTLEGSNLGSSEEEIRDKLTVGGVPCIPVEYSVSVRIVCRTGPHTPGPAAVVVGNRAGLTHAQETFHYKEVELTSVHPRVGPQSGGTRLYLKGANLNAGSGANITLDDLPCTVERSLASSSQLSCRTARSPVPSLAVGRLVLRIDGAERTVPHPFTYTADPTLRSLHPTTTFMSGGRYVKVVGTNLTSIQQPRMVVYNEHKVVNETVCEVRNASVMLCPSPAVRPDALAPRPRSFEADEGVLRLRVGFVLDGVRPDARHDITYVRDPTFRPFFGGIKLYKGESLVIEGEHLRLASSEGEVNVTIGARVCNLTSLSQTQIVCLPPDVQPPPTDEHGARTTNGLPLVVVRLGAHLRKELGSLRYALPGRGGGGGGGAPLPLVGGAGAGAALLLLLSLGVLGALRHKNSQAEREYKRIQLQMDTLENSVRSECKQAFAELQTDMTDLNNDIRATGVPTLDHRTFVMKVFFPGVVDNPVIEECKQINGPQNMYEIAMAQFEQLLCHRNFLLVFIETLEDQKSFSIRDKVNVASLLMIIFLEKMEYATSILKELLLRLVDKYINTKHPQLMLRRTESVVEKMLSNWMALCMYNYIKDEAGASLFVLFSALKHTVEKGPVDALTHDARYSLAEERLLREHVHYAPVTVQVLHEDSDEKMLCKVNDCDTVSQVKAKILDYLYKNTPFSQRPSIHDVDLEWRHGRGGRLILADEDLTSAPPDGGWRRLNTLAHYGIREAALMALVPGVSRQQPVPSRSEAEGGLRRWHLVKATDDQQRDHKAIPEIFLTRLLSTKGTVHQFVGDFLGVILKGGPSLPPAVKWLFDLLDAAAAHALTQDPEPVVHAWKSNSLPLRFWVNLVKNPDFVLDVEKTPAVDACLSVVAQTLMDACSTTEHRLGKDSPSSKLLFARDLPSFRQQVDSFYAEVRSLAPVTDQEMAAHMQMLSLAHSGEVDSLNALKELYVYVSRYGNQIVECLERDSSTHPLASKLEAVALTLGAESL</sequence>
<keyword evidence="7" id="KW-0677">Repeat</keyword>
<feature type="coiled-coil region" evidence="15">
    <location>
        <begin position="1245"/>
        <end position="1294"/>
    </location>
</feature>
<keyword evidence="11" id="KW-1015">Disulfide bond</keyword>
<dbReference type="InterPro" id="IPR036352">
    <property type="entry name" value="Semap_dom_sf"/>
</dbReference>
<dbReference type="Gene3D" id="2.130.10.10">
    <property type="entry name" value="YVTN repeat-like/Quinoprotein amine dehydrogenase"/>
    <property type="match status" value="1"/>
</dbReference>
<dbReference type="Pfam" id="PF17960">
    <property type="entry name" value="TIG_plexin"/>
    <property type="match status" value="1"/>
</dbReference>
<dbReference type="SUPFAM" id="SSF103575">
    <property type="entry name" value="Plexin repeat"/>
    <property type="match status" value="1"/>
</dbReference>
<protein>
    <recommendedName>
        <fullName evidence="17">Sema domain-containing protein</fullName>
    </recommendedName>
</protein>
<gene>
    <name evidence="18" type="ORF">JTE90_019266</name>
</gene>
<dbReference type="GO" id="GO:0008045">
    <property type="term" value="P:motor neuron axon guidance"/>
    <property type="evidence" value="ECO:0007669"/>
    <property type="project" value="TreeGrafter"/>
</dbReference>
<dbReference type="Gene3D" id="3.10.20.90">
    <property type="entry name" value="Phosphatidylinositol 3-kinase Catalytic Subunit, Chain A, domain 1"/>
    <property type="match status" value="1"/>
</dbReference>
<evidence type="ECO:0000256" key="10">
    <source>
        <dbReference type="ARBA" id="ARBA00023136"/>
    </source>
</evidence>
<dbReference type="Gene3D" id="2.60.40.10">
    <property type="entry name" value="Immunoglobulins"/>
    <property type="match status" value="4"/>
</dbReference>
<dbReference type="Proteomes" id="UP000827092">
    <property type="component" value="Unassembled WGS sequence"/>
</dbReference>
<evidence type="ECO:0000259" key="17">
    <source>
        <dbReference type="PROSITE" id="PS51004"/>
    </source>
</evidence>
<dbReference type="InterPro" id="IPR013783">
    <property type="entry name" value="Ig-like_fold"/>
</dbReference>
<dbReference type="SUPFAM" id="SSF48350">
    <property type="entry name" value="GTPase activation domain, GAP"/>
    <property type="match status" value="1"/>
</dbReference>
<dbReference type="SMART" id="SM00423">
    <property type="entry name" value="PSI"/>
    <property type="match status" value="3"/>
</dbReference>
<evidence type="ECO:0000256" key="9">
    <source>
        <dbReference type="ARBA" id="ARBA00022989"/>
    </source>
</evidence>
<dbReference type="SMART" id="SM00429">
    <property type="entry name" value="IPT"/>
    <property type="match status" value="3"/>
</dbReference>
<dbReference type="SUPFAM" id="SSF81296">
    <property type="entry name" value="E set domains"/>
    <property type="match status" value="4"/>
</dbReference>
<name>A0AAV6URU7_9ARAC</name>
<keyword evidence="19" id="KW-1185">Reference proteome</keyword>
<dbReference type="SUPFAM" id="SSF101912">
    <property type="entry name" value="Sema domain"/>
    <property type="match status" value="1"/>
</dbReference>
<dbReference type="GO" id="GO:0050772">
    <property type="term" value="P:positive regulation of axonogenesis"/>
    <property type="evidence" value="ECO:0007669"/>
    <property type="project" value="TreeGrafter"/>
</dbReference>
<evidence type="ECO:0000313" key="19">
    <source>
        <dbReference type="Proteomes" id="UP000827092"/>
    </source>
</evidence>
<dbReference type="CDD" id="cd11236">
    <property type="entry name" value="Sema_plexin_like"/>
    <property type="match status" value="1"/>
</dbReference>
<dbReference type="GO" id="GO:0002116">
    <property type="term" value="C:semaphorin receptor complex"/>
    <property type="evidence" value="ECO:0007669"/>
    <property type="project" value="TreeGrafter"/>
</dbReference>
<dbReference type="PROSITE" id="PS51004">
    <property type="entry name" value="SEMA"/>
    <property type="match status" value="1"/>
</dbReference>
<dbReference type="GO" id="GO:0030334">
    <property type="term" value="P:regulation of cell migration"/>
    <property type="evidence" value="ECO:0007669"/>
    <property type="project" value="TreeGrafter"/>
</dbReference>
<dbReference type="PANTHER" id="PTHR22625:SF44">
    <property type="entry name" value="PLEXIN-B"/>
    <property type="match status" value="1"/>
</dbReference>
<dbReference type="InterPro" id="IPR014756">
    <property type="entry name" value="Ig_E-set"/>
</dbReference>
<dbReference type="InterPro" id="IPR002165">
    <property type="entry name" value="Plexin_repeat"/>
</dbReference>
<keyword evidence="4" id="KW-1003">Cell membrane</keyword>
<dbReference type="InterPro" id="IPR041362">
    <property type="entry name" value="TIG2_plexin"/>
</dbReference>
<dbReference type="FunFam" id="2.60.40.10:FF:000868">
    <property type="entry name" value="Plexin D1"/>
    <property type="match status" value="1"/>
</dbReference>
<dbReference type="GO" id="GO:0005886">
    <property type="term" value="C:plasma membrane"/>
    <property type="evidence" value="ECO:0007669"/>
    <property type="project" value="UniProtKB-SubCell"/>
</dbReference>
<dbReference type="FunFam" id="2.60.40.10:FF:000203">
    <property type="entry name" value="Plexin B2"/>
    <property type="match status" value="1"/>
</dbReference>
<dbReference type="InterPro" id="IPR041019">
    <property type="entry name" value="TIG1_plexin"/>
</dbReference>
<dbReference type="GO" id="GO:0007162">
    <property type="term" value="P:negative regulation of cell adhesion"/>
    <property type="evidence" value="ECO:0007669"/>
    <property type="project" value="TreeGrafter"/>
</dbReference>
<dbReference type="InterPro" id="IPR002909">
    <property type="entry name" value="IPT_dom"/>
</dbReference>
<dbReference type="EMBL" id="JAFNEN010000281">
    <property type="protein sequence ID" value="KAG8187056.1"/>
    <property type="molecule type" value="Genomic_DNA"/>
</dbReference>
<dbReference type="PANTHER" id="PTHR22625">
    <property type="entry name" value="PLEXIN"/>
    <property type="match status" value="1"/>
</dbReference>
<evidence type="ECO:0000256" key="14">
    <source>
        <dbReference type="PROSITE-ProRule" id="PRU00352"/>
    </source>
</evidence>
<keyword evidence="8" id="KW-0524">Neurogenesis</keyword>
<accession>A0AAV6URU7</accession>
<evidence type="ECO:0000313" key="18">
    <source>
        <dbReference type="EMBL" id="KAG8187056.1"/>
    </source>
</evidence>
<dbReference type="CDD" id="cd00603">
    <property type="entry name" value="IPT_PCSR"/>
    <property type="match status" value="1"/>
</dbReference>
<dbReference type="SMART" id="SM00630">
    <property type="entry name" value="Sema"/>
    <property type="match status" value="1"/>
</dbReference>
<dbReference type="GO" id="GO:0097374">
    <property type="term" value="P:sensory neuron axon guidance"/>
    <property type="evidence" value="ECO:0007669"/>
    <property type="project" value="TreeGrafter"/>
</dbReference>
<comment type="similarity">
    <text evidence="2">Belongs to the plexin family.</text>
</comment>
<organism evidence="18 19">
    <name type="scientific">Oedothorax gibbosus</name>
    <dbReference type="NCBI Taxonomy" id="931172"/>
    <lineage>
        <taxon>Eukaryota</taxon>
        <taxon>Metazoa</taxon>
        <taxon>Ecdysozoa</taxon>
        <taxon>Arthropoda</taxon>
        <taxon>Chelicerata</taxon>
        <taxon>Arachnida</taxon>
        <taxon>Araneae</taxon>
        <taxon>Araneomorphae</taxon>
        <taxon>Entelegynae</taxon>
        <taxon>Araneoidea</taxon>
        <taxon>Linyphiidae</taxon>
        <taxon>Erigoninae</taxon>
        <taxon>Oedothorax</taxon>
    </lineage>
</organism>
<keyword evidence="3" id="KW-0217">Developmental protein</keyword>
<proteinExistence type="inferred from homology"/>
<evidence type="ECO:0000256" key="4">
    <source>
        <dbReference type="ARBA" id="ARBA00022475"/>
    </source>
</evidence>
<dbReference type="FunFam" id="2.60.40.10:FF:000728">
    <property type="entry name" value="Plexin D1"/>
    <property type="match status" value="1"/>
</dbReference>
<dbReference type="GO" id="GO:0017154">
    <property type="term" value="F:semaphorin receptor activity"/>
    <property type="evidence" value="ECO:0007669"/>
    <property type="project" value="InterPro"/>
</dbReference>
<evidence type="ECO:0000256" key="15">
    <source>
        <dbReference type="SAM" id="Coils"/>
    </source>
</evidence>
<dbReference type="Pfam" id="PF18020">
    <property type="entry name" value="TIG_2"/>
    <property type="match status" value="1"/>
</dbReference>
<evidence type="ECO:0000256" key="8">
    <source>
        <dbReference type="ARBA" id="ARBA00022902"/>
    </source>
</evidence>
<comment type="caution">
    <text evidence="18">The sequence shown here is derived from an EMBL/GenBank/DDBJ whole genome shotgun (WGS) entry which is preliminary data.</text>
</comment>
<dbReference type="Pfam" id="PF08337">
    <property type="entry name" value="Plexin_cytopl"/>
    <property type="match status" value="1"/>
</dbReference>
<evidence type="ECO:0000256" key="3">
    <source>
        <dbReference type="ARBA" id="ARBA00022473"/>
    </source>
</evidence>
<dbReference type="InterPro" id="IPR015943">
    <property type="entry name" value="WD40/YVTN_repeat-like_dom_sf"/>
</dbReference>
<dbReference type="InterPro" id="IPR013548">
    <property type="entry name" value="Plexin_cytoplasmic_RasGAP_dom"/>
</dbReference>
<keyword evidence="12" id="KW-0675">Receptor</keyword>
<dbReference type="Pfam" id="PF01403">
    <property type="entry name" value="Sema"/>
    <property type="match status" value="1"/>
</dbReference>
<feature type="signal peptide" evidence="16">
    <location>
        <begin position="1"/>
        <end position="22"/>
    </location>
</feature>
<keyword evidence="5" id="KW-0812">Transmembrane</keyword>
<dbReference type="GO" id="GO:0008360">
    <property type="term" value="P:regulation of cell shape"/>
    <property type="evidence" value="ECO:0007669"/>
    <property type="project" value="TreeGrafter"/>
</dbReference>
<feature type="domain" description="Sema" evidence="17">
    <location>
        <begin position="14"/>
        <end position="481"/>
    </location>
</feature>
<dbReference type="CDD" id="cd12205">
    <property type="entry name" value="RasGAP_plexin"/>
    <property type="match status" value="1"/>
</dbReference>
<evidence type="ECO:0000256" key="12">
    <source>
        <dbReference type="ARBA" id="ARBA00023170"/>
    </source>
</evidence>
<comment type="caution">
    <text evidence="14">Lacks conserved residue(s) required for the propagation of feature annotation.</text>
</comment>
<keyword evidence="15" id="KW-0175">Coiled coil</keyword>
<keyword evidence="6 16" id="KW-0732">Signal</keyword>
<dbReference type="FunFam" id="1.10.506.10:FF:000027">
    <property type="entry name" value="Plexin A, isoform B"/>
    <property type="match status" value="1"/>
</dbReference>
<dbReference type="InterPro" id="IPR046800">
    <property type="entry name" value="Plexin_RBD"/>
</dbReference>
<dbReference type="Pfam" id="PF24479">
    <property type="entry name" value="PSI_PlexinA-B"/>
    <property type="match status" value="1"/>
</dbReference>
<evidence type="ECO:0000256" key="13">
    <source>
        <dbReference type="ARBA" id="ARBA00023180"/>
    </source>
</evidence>
<dbReference type="Pfam" id="PF01437">
    <property type="entry name" value="PSI"/>
    <property type="match status" value="1"/>
</dbReference>
<keyword evidence="10" id="KW-0472">Membrane</keyword>
<dbReference type="Gene3D" id="1.10.506.10">
    <property type="entry name" value="GTPase Activation - p120gap, domain 1"/>
    <property type="match status" value="1"/>
</dbReference>
<keyword evidence="9" id="KW-1133">Transmembrane helix</keyword>
<dbReference type="GO" id="GO:0120025">
    <property type="term" value="C:plasma membrane bounded cell projection"/>
    <property type="evidence" value="ECO:0007669"/>
    <property type="project" value="UniProtKB-ARBA"/>
</dbReference>